<evidence type="ECO:0000256" key="5">
    <source>
        <dbReference type="ARBA" id="ARBA00023136"/>
    </source>
</evidence>
<keyword evidence="4 10" id="KW-0732">Signal</keyword>
<feature type="region of interest" description="Disordered" evidence="8">
    <location>
        <begin position="196"/>
        <end position="218"/>
    </location>
</feature>
<evidence type="ECO:0000256" key="1">
    <source>
        <dbReference type="ARBA" id="ARBA00004609"/>
    </source>
</evidence>
<comment type="subcellular location">
    <subcellularLocation>
        <location evidence="1">Cell membrane</location>
        <topology evidence="1">Lipid-anchor</topology>
        <topology evidence="1">GPI-anchor</topology>
    </subcellularLocation>
</comment>
<evidence type="ECO:0000256" key="8">
    <source>
        <dbReference type="SAM" id="MobiDB-lite"/>
    </source>
</evidence>
<keyword evidence="13" id="KW-1185">Reference proteome</keyword>
<keyword evidence="5 9" id="KW-0472">Membrane</keyword>
<name>A0A9P4N3D4_9PLEO</name>
<evidence type="ECO:0000313" key="13">
    <source>
        <dbReference type="Proteomes" id="UP000799536"/>
    </source>
</evidence>
<dbReference type="InterPro" id="IPR046530">
    <property type="entry name" value="BIM1-like_dom"/>
</dbReference>
<comment type="caution">
    <text evidence="12">The sequence shown here is derived from an EMBL/GenBank/DDBJ whole genome shotgun (WGS) entry which is preliminary data.</text>
</comment>
<organism evidence="12 13">
    <name type="scientific">Delitschia confertaspora ATCC 74209</name>
    <dbReference type="NCBI Taxonomy" id="1513339"/>
    <lineage>
        <taxon>Eukaryota</taxon>
        <taxon>Fungi</taxon>
        <taxon>Dikarya</taxon>
        <taxon>Ascomycota</taxon>
        <taxon>Pezizomycotina</taxon>
        <taxon>Dothideomycetes</taxon>
        <taxon>Pleosporomycetidae</taxon>
        <taxon>Pleosporales</taxon>
        <taxon>Delitschiaceae</taxon>
        <taxon>Delitschia</taxon>
    </lineage>
</organism>
<keyword evidence="7" id="KW-0449">Lipoprotein</keyword>
<dbReference type="Pfam" id="PF20238">
    <property type="entry name" value="BIM1-like_dom"/>
    <property type="match status" value="1"/>
</dbReference>
<feature type="transmembrane region" description="Helical" evidence="9">
    <location>
        <begin position="227"/>
        <end position="249"/>
    </location>
</feature>
<evidence type="ECO:0000256" key="2">
    <source>
        <dbReference type="ARBA" id="ARBA00022475"/>
    </source>
</evidence>
<evidence type="ECO:0000256" key="9">
    <source>
        <dbReference type="SAM" id="Phobius"/>
    </source>
</evidence>
<feature type="domain" description="Copper acquisition factor BIM1-like" evidence="11">
    <location>
        <begin position="34"/>
        <end position="181"/>
    </location>
</feature>
<evidence type="ECO:0000259" key="11">
    <source>
        <dbReference type="Pfam" id="PF20238"/>
    </source>
</evidence>
<gene>
    <name evidence="12" type="ORF">GQ43DRAFT_459757</name>
</gene>
<sequence length="279" mass="29435">MKPSLLTLLSLLSHQALAVDDPQPHGLGEEGRTMGPVAFMWPSDREWNAANDNSSPCGSAKGVTNRTQFPLSQGSVALAIADDAWNVAFRISYKDDPKSQSDFGQQIVHNISEVNPGHSCYKISEIPTDITAGTNATIQLEYWSEFEGENNGNNESFFACADVTLVEPQAFTLQIPCFNVTSADFVPPSSLPSSKLPATTMAPSTPASTSAPFSSSSPGGLSTGAKAGVAVGTIVGSFATVGLVAWLVVKRRKGAATGVEEEARDAYTMKKTASEGTRE</sequence>
<dbReference type="InterPro" id="IPR046936">
    <property type="entry name" value="BIM1-like"/>
</dbReference>
<keyword evidence="2" id="KW-1003">Cell membrane</keyword>
<dbReference type="Proteomes" id="UP000799536">
    <property type="component" value="Unassembled WGS sequence"/>
</dbReference>
<proteinExistence type="predicted"/>
<dbReference type="AlphaFoldDB" id="A0A9P4N3D4"/>
<feature type="signal peptide" evidence="10">
    <location>
        <begin position="1"/>
        <end position="18"/>
    </location>
</feature>
<evidence type="ECO:0000256" key="3">
    <source>
        <dbReference type="ARBA" id="ARBA00022622"/>
    </source>
</evidence>
<keyword evidence="6" id="KW-0325">Glycoprotein</keyword>
<evidence type="ECO:0000313" key="12">
    <source>
        <dbReference type="EMBL" id="KAF2205685.1"/>
    </source>
</evidence>
<evidence type="ECO:0000256" key="4">
    <source>
        <dbReference type="ARBA" id="ARBA00022729"/>
    </source>
</evidence>
<dbReference type="CDD" id="cd21176">
    <property type="entry name" value="LPMO_auxiliary-like"/>
    <property type="match status" value="1"/>
</dbReference>
<dbReference type="PANTHER" id="PTHR34992">
    <property type="entry name" value="HYPHAL ANASTAMOSIS-7 PROTEIN"/>
    <property type="match status" value="1"/>
</dbReference>
<reference evidence="12" key="1">
    <citation type="journal article" date="2020" name="Stud. Mycol.">
        <title>101 Dothideomycetes genomes: a test case for predicting lifestyles and emergence of pathogens.</title>
        <authorList>
            <person name="Haridas S."/>
            <person name="Albert R."/>
            <person name="Binder M."/>
            <person name="Bloem J."/>
            <person name="Labutti K."/>
            <person name="Salamov A."/>
            <person name="Andreopoulos B."/>
            <person name="Baker S."/>
            <person name="Barry K."/>
            <person name="Bills G."/>
            <person name="Bluhm B."/>
            <person name="Cannon C."/>
            <person name="Castanera R."/>
            <person name="Culley D."/>
            <person name="Daum C."/>
            <person name="Ezra D."/>
            <person name="Gonzalez J."/>
            <person name="Henrissat B."/>
            <person name="Kuo A."/>
            <person name="Liang C."/>
            <person name="Lipzen A."/>
            <person name="Lutzoni F."/>
            <person name="Magnuson J."/>
            <person name="Mondo S."/>
            <person name="Nolan M."/>
            <person name="Ohm R."/>
            <person name="Pangilinan J."/>
            <person name="Park H.-J."/>
            <person name="Ramirez L."/>
            <person name="Alfaro M."/>
            <person name="Sun H."/>
            <person name="Tritt A."/>
            <person name="Yoshinaga Y."/>
            <person name="Zwiers L.-H."/>
            <person name="Turgeon B."/>
            <person name="Goodwin S."/>
            <person name="Spatafora J."/>
            <person name="Crous P."/>
            <person name="Grigoriev I."/>
        </authorList>
    </citation>
    <scope>NUCLEOTIDE SEQUENCE</scope>
    <source>
        <strain evidence="12">ATCC 74209</strain>
    </source>
</reference>
<dbReference type="GO" id="GO:0098552">
    <property type="term" value="C:side of membrane"/>
    <property type="evidence" value="ECO:0007669"/>
    <property type="project" value="UniProtKB-KW"/>
</dbReference>
<dbReference type="GO" id="GO:0005886">
    <property type="term" value="C:plasma membrane"/>
    <property type="evidence" value="ECO:0007669"/>
    <property type="project" value="UniProtKB-SubCell"/>
</dbReference>
<feature type="chain" id="PRO_5040453116" description="Copper acquisition factor BIM1-like domain-containing protein" evidence="10">
    <location>
        <begin position="19"/>
        <end position="279"/>
    </location>
</feature>
<protein>
    <recommendedName>
        <fullName evidence="11">Copper acquisition factor BIM1-like domain-containing protein</fullName>
    </recommendedName>
</protein>
<evidence type="ECO:0000256" key="10">
    <source>
        <dbReference type="SAM" id="SignalP"/>
    </source>
</evidence>
<dbReference type="PANTHER" id="PTHR34992:SF5">
    <property type="entry name" value="ANCHORED PROTEIN, PUTATIVE (AFU_ORTHOLOGUE AFUA_6G02800)-RELATED"/>
    <property type="match status" value="1"/>
</dbReference>
<keyword evidence="3" id="KW-0336">GPI-anchor</keyword>
<dbReference type="OrthoDB" id="2587363at2759"/>
<keyword evidence="9" id="KW-0812">Transmembrane</keyword>
<evidence type="ECO:0000256" key="7">
    <source>
        <dbReference type="ARBA" id="ARBA00023288"/>
    </source>
</evidence>
<accession>A0A9P4N3D4</accession>
<dbReference type="EMBL" id="ML993851">
    <property type="protein sequence ID" value="KAF2205685.1"/>
    <property type="molecule type" value="Genomic_DNA"/>
</dbReference>
<keyword evidence="9" id="KW-1133">Transmembrane helix</keyword>
<evidence type="ECO:0000256" key="6">
    <source>
        <dbReference type="ARBA" id="ARBA00023180"/>
    </source>
</evidence>